<feature type="domain" description="Major facilitator superfamily (MFS) profile" evidence="6">
    <location>
        <begin position="13"/>
        <end position="455"/>
    </location>
</feature>
<comment type="subcellular location">
    <subcellularLocation>
        <location evidence="1">Cell membrane</location>
        <topology evidence="1">Multi-pass membrane protein</topology>
    </subcellularLocation>
</comment>
<feature type="transmembrane region" description="Helical" evidence="5">
    <location>
        <begin position="55"/>
        <end position="75"/>
    </location>
</feature>
<dbReference type="GO" id="GO:0005886">
    <property type="term" value="C:plasma membrane"/>
    <property type="evidence" value="ECO:0007669"/>
    <property type="project" value="UniProtKB-SubCell"/>
</dbReference>
<feature type="transmembrane region" description="Helical" evidence="5">
    <location>
        <begin position="429"/>
        <end position="451"/>
    </location>
</feature>
<proteinExistence type="predicted"/>
<dbReference type="AlphaFoldDB" id="A0A4V3EAN9"/>
<keyword evidence="4 5" id="KW-0472">Membrane</keyword>
<evidence type="ECO:0000313" key="7">
    <source>
        <dbReference type="EMBL" id="TDS77324.1"/>
    </source>
</evidence>
<dbReference type="InterPro" id="IPR020846">
    <property type="entry name" value="MFS_dom"/>
</dbReference>
<dbReference type="InterPro" id="IPR036259">
    <property type="entry name" value="MFS_trans_sf"/>
</dbReference>
<dbReference type="SUPFAM" id="SSF103473">
    <property type="entry name" value="MFS general substrate transporter"/>
    <property type="match status" value="1"/>
</dbReference>
<feature type="transmembrane region" description="Helical" evidence="5">
    <location>
        <begin position="335"/>
        <end position="353"/>
    </location>
</feature>
<dbReference type="RefSeq" id="WP_246018085.1">
    <property type="nucleotide sequence ID" value="NZ_BAAARP010000002.1"/>
</dbReference>
<accession>A0A4V3EAN9</accession>
<feature type="transmembrane region" description="Helical" evidence="5">
    <location>
        <begin position="359"/>
        <end position="382"/>
    </location>
</feature>
<keyword evidence="2 5" id="KW-0812">Transmembrane</keyword>
<feature type="transmembrane region" description="Helical" evidence="5">
    <location>
        <begin position="198"/>
        <end position="218"/>
    </location>
</feature>
<dbReference type="PANTHER" id="PTHR42718:SF42">
    <property type="entry name" value="EXPORT PROTEIN"/>
    <property type="match status" value="1"/>
</dbReference>
<evidence type="ECO:0000256" key="4">
    <source>
        <dbReference type="ARBA" id="ARBA00023136"/>
    </source>
</evidence>
<evidence type="ECO:0000259" key="6">
    <source>
        <dbReference type="PROSITE" id="PS50850"/>
    </source>
</evidence>
<gene>
    <name evidence="7" type="ORF">CLV52_2268</name>
</gene>
<evidence type="ECO:0000313" key="8">
    <source>
        <dbReference type="Proteomes" id="UP000295344"/>
    </source>
</evidence>
<feature type="transmembrane region" description="Helical" evidence="5">
    <location>
        <begin position="112"/>
        <end position="129"/>
    </location>
</feature>
<evidence type="ECO:0000256" key="2">
    <source>
        <dbReference type="ARBA" id="ARBA00022692"/>
    </source>
</evidence>
<feature type="transmembrane region" description="Helical" evidence="5">
    <location>
        <begin position="270"/>
        <end position="294"/>
    </location>
</feature>
<dbReference type="Gene3D" id="1.20.1250.20">
    <property type="entry name" value="MFS general substrate transporter like domains"/>
    <property type="match status" value="1"/>
</dbReference>
<feature type="transmembrane region" description="Helical" evidence="5">
    <location>
        <begin position="141"/>
        <end position="160"/>
    </location>
</feature>
<evidence type="ECO:0000256" key="1">
    <source>
        <dbReference type="ARBA" id="ARBA00004651"/>
    </source>
</evidence>
<feature type="transmembrane region" description="Helical" evidence="5">
    <location>
        <begin position="300"/>
        <end position="323"/>
    </location>
</feature>
<feature type="transmembrane region" description="Helical" evidence="5">
    <location>
        <begin position="403"/>
        <end position="423"/>
    </location>
</feature>
<reference evidence="7 8" key="1">
    <citation type="submission" date="2019-03" db="EMBL/GenBank/DDBJ databases">
        <title>Genomic Encyclopedia of Archaeal and Bacterial Type Strains, Phase II (KMG-II): from individual species to whole genera.</title>
        <authorList>
            <person name="Goeker M."/>
        </authorList>
    </citation>
    <scope>NUCLEOTIDE SEQUENCE [LARGE SCALE GENOMIC DNA]</scope>
    <source>
        <strain evidence="7 8">DSM 24782</strain>
    </source>
</reference>
<dbReference type="PANTHER" id="PTHR42718">
    <property type="entry name" value="MAJOR FACILITATOR SUPERFAMILY MULTIDRUG TRANSPORTER MFSC"/>
    <property type="match status" value="1"/>
</dbReference>
<feature type="transmembrane region" description="Helical" evidence="5">
    <location>
        <begin position="12"/>
        <end position="35"/>
    </location>
</feature>
<dbReference type="PROSITE" id="PS50850">
    <property type="entry name" value="MFS"/>
    <property type="match status" value="1"/>
</dbReference>
<sequence>MTIDASPRVAGRLLAAAVLASFVSFLDGSITNIALPAIQRDLGGGVVTQQWVVDGYLLTLSAFILLSGAVSDAFGRLRVLRIALIAFAATSLLCAAAPTAEVLIAARLLQGVAGALLVPGSLGLIIATFSGKAQAKAIGRWTAWTSVSQLFGPVLGGVLVDALGWRSVFVIGLVPAAGAMVLLGRVRDAPRRGPRPRIDVVSAVLAAVGLGLLTVGLIEVGGGSHAVLPAGVAGALVVVGIAVLVGFLLRDRRAPNPLVPPALFAARNFSAGNATTLFVYGAGGIAFLVPALYLQQVLRLPATLAALVGLPATILLIVLSGRFGALAGRLGPRRFMTAGPLVAAAGMLLWLLTGLGVGQVWFVAAGTVVVGLGMAITVAPLTSAVLGAVPEAESGIGSAVNNAVARVAGLVTTSAVGLILGGAVSTPGLGRVAVVSAVLMVLGGAVAFAGIRGGVAADADQP</sequence>
<dbReference type="InterPro" id="IPR011701">
    <property type="entry name" value="MFS"/>
</dbReference>
<evidence type="ECO:0000256" key="5">
    <source>
        <dbReference type="SAM" id="Phobius"/>
    </source>
</evidence>
<feature type="transmembrane region" description="Helical" evidence="5">
    <location>
        <begin position="230"/>
        <end position="249"/>
    </location>
</feature>
<dbReference type="Pfam" id="PF07690">
    <property type="entry name" value="MFS_1"/>
    <property type="match status" value="1"/>
</dbReference>
<name>A0A4V3EAN9_9MICO</name>
<feature type="transmembrane region" description="Helical" evidence="5">
    <location>
        <begin position="166"/>
        <end position="186"/>
    </location>
</feature>
<keyword evidence="8" id="KW-1185">Reference proteome</keyword>
<organism evidence="7 8">
    <name type="scientific">Amnibacterium kyonggiense</name>
    <dbReference type="NCBI Taxonomy" id="595671"/>
    <lineage>
        <taxon>Bacteria</taxon>
        <taxon>Bacillati</taxon>
        <taxon>Actinomycetota</taxon>
        <taxon>Actinomycetes</taxon>
        <taxon>Micrococcales</taxon>
        <taxon>Microbacteriaceae</taxon>
        <taxon>Amnibacterium</taxon>
    </lineage>
</organism>
<protein>
    <submittedName>
        <fullName evidence="7">EmrB/QacA subfamily drug resistance transporter</fullName>
    </submittedName>
</protein>
<evidence type="ECO:0000256" key="3">
    <source>
        <dbReference type="ARBA" id="ARBA00022989"/>
    </source>
</evidence>
<dbReference type="CDD" id="cd17321">
    <property type="entry name" value="MFS_MMR_MDR_like"/>
    <property type="match status" value="1"/>
</dbReference>
<dbReference type="Proteomes" id="UP000295344">
    <property type="component" value="Unassembled WGS sequence"/>
</dbReference>
<keyword evidence="3 5" id="KW-1133">Transmembrane helix</keyword>
<comment type="caution">
    <text evidence="7">The sequence shown here is derived from an EMBL/GenBank/DDBJ whole genome shotgun (WGS) entry which is preliminary data.</text>
</comment>
<dbReference type="GO" id="GO:0022857">
    <property type="term" value="F:transmembrane transporter activity"/>
    <property type="evidence" value="ECO:0007669"/>
    <property type="project" value="InterPro"/>
</dbReference>
<dbReference type="EMBL" id="SOAM01000002">
    <property type="protein sequence ID" value="TDS77324.1"/>
    <property type="molecule type" value="Genomic_DNA"/>
</dbReference>
<dbReference type="Gene3D" id="1.20.1720.10">
    <property type="entry name" value="Multidrug resistance protein D"/>
    <property type="match status" value="1"/>
</dbReference>
<feature type="transmembrane region" description="Helical" evidence="5">
    <location>
        <begin position="82"/>
        <end position="106"/>
    </location>
</feature>